<evidence type="ECO:0000256" key="3">
    <source>
        <dbReference type="ARBA" id="ARBA00023002"/>
    </source>
</evidence>
<dbReference type="AlphaFoldDB" id="A0A4R2EEI3"/>
<dbReference type="InterPro" id="IPR017896">
    <property type="entry name" value="4Fe4S_Fe-S-bd"/>
</dbReference>
<dbReference type="PROSITE" id="PS00198">
    <property type="entry name" value="4FE4S_FER_1"/>
    <property type="match status" value="2"/>
</dbReference>
<reference evidence="7 8" key="1">
    <citation type="submission" date="2019-03" db="EMBL/GenBank/DDBJ databases">
        <title>Genomic Encyclopedia of Archaeal and Bacterial Type Strains, Phase II (KMG-II): from individual species to whole genera.</title>
        <authorList>
            <person name="Goeker M."/>
        </authorList>
    </citation>
    <scope>NUCLEOTIDE SEQUENCE [LARGE SCALE GENOMIC DNA]</scope>
    <source>
        <strain evidence="7 8">RL-C</strain>
    </source>
</reference>
<evidence type="ECO:0000259" key="6">
    <source>
        <dbReference type="PROSITE" id="PS51379"/>
    </source>
</evidence>
<dbReference type="GO" id="GO:0051539">
    <property type="term" value="F:4 iron, 4 sulfur cluster binding"/>
    <property type="evidence" value="ECO:0007669"/>
    <property type="project" value="UniProtKB-KW"/>
</dbReference>
<dbReference type="RefSeq" id="WP_131839727.1">
    <property type="nucleotide sequence ID" value="NZ_SLWB01000011.1"/>
</dbReference>
<evidence type="ECO:0000256" key="1">
    <source>
        <dbReference type="ARBA" id="ARBA00022485"/>
    </source>
</evidence>
<keyword evidence="8" id="KW-1185">Reference proteome</keyword>
<comment type="caution">
    <text evidence="7">The sequence shown here is derived from an EMBL/GenBank/DDBJ whole genome shotgun (WGS) entry which is preliminary data.</text>
</comment>
<keyword evidence="1" id="KW-0004">4Fe-4S</keyword>
<proteinExistence type="predicted"/>
<keyword evidence="5" id="KW-0411">Iron-sulfur</keyword>
<evidence type="ECO:0000256" key="5">
    <source>
        <dbReference type="ARBA" id="ARBA00023014"/>
    </source>
</evidence>
<dbReference type="GO" id="GO:0016491">
    <property type="term" value="F:oxidoreductase activity"/>
    <property type="evidence" value="ECO:0007669"/>
    <property type="project" value="UniProtKB-KW"/>
</dbReference>
<evidence type="ECO:0000256" key="4">
    <source>
        <dbReference type="ARBA" id="ARBA00023004"/>
    </source>
</evidence>
<organism evidence="7 8">
    <name type="scientific">Acetobacteroides hydrogenigenes</name>
    <dbReference type="NCBI Taxonomy" id="979970"/>
    <lineage>
        <taxon>Bacteria</taxon>
        <taxon>Pseudomonadati</taxon>
        <taxon>Bacteroidota</taxon>
        <taxon>Bacteroidia</taxon>
        <taxon>Bacteroidales</taxon>
        <taxon>Rikenellaceae</taxon>
        <taxon>Acetobacteroides</taxon>
    </lineage>
</organism>
<dbReference type="InterPro" id="IPR051460">
    <property type="entry name" value="HdrC_iron-sulfur_subunit"/>
</dbReference>
<keyword evidence="3" id="KW-0560">Oxidoreductase</keyword>
<dbReference type="PANTHER" id="PTHR43255:SF1">
    <property type="entry name" value="IRON-SULFUR-BINDING OXIDOREDUCTASE FADF-RELATED"/>
    <property type="match status" value="1"/>
</dbReference>
<dbReference type="OrthoDB" id="9769677at2"/>
<evidence type="ECO:0000313" key="8">
    <source>
        <dbReference type="Proteomes" id="UP000294830"/>
    </source>
</evidence>
<sequence length="230" mass="26010">MNLLQELKKDIRYIEGLNACINCGTCTAICPAAVFNDYDPRNIVDTVQCASESDIRDLLTSDTIWYCGECLSCKTRCPRGNTPGYIVQALRALSIESGLFVESEQGQKQLAIKRTVGDHILKHGYCVYIDEVNTEMYPEQGPVWDWLQENREQVLERLGTSYQKLQSGTLRLTSEESLNDLKRIFDETGATQRFEKIEAYSEHVANKLGLEFSGGKDAYFGYQYNGNEDA</sequence>
<keyword evidence="2" id="KW-0479">Metal-binding</keyword>
<evidence type="ECO:0000256" key="2">
    <source>
        <dbReference type="ARBA" id="ARBA00022723"/>
    </source>
</evidence>
<dbReference type="Proteomes" id="UP000294830">
    <property type="component" value="Unassembled WGS sequence"/>
</dbReference>
<dbReference type="Pfam" id="PF13183">
    <property type="entry name" value="Fer4_8"/>
    <property type="match status" value="1"/>
</dbReference>
<dbReference type="GO" id="GO:0005886">
    <property type="term" value="C:plasma membrane"/>
    <property type="evidence" value="ECO:0007669"/>
    <property type="project" value="TreeGrafter"/>
</dbReference>
<keyword evidence="4" id="KW-0408">Iron</keyword>
<feature type="domain" description="4Fe-4S ferredoxin-type" evidence="6">
    <location>
        <begin position="10"/>
        <end position="41"/>
    </location>
</feature>
<dbReference type="PANTHER" id="PTHR43255">
    <property type="entry name" value="IRON-SULFUR-BINDING OXIDOREDUCTASE FADF-RELATED-RELATED"/>
    <property type="match status" value="1"/>
</dbReference>
<dbReference type="SUPFAM" id="SSF46548">
    <property type="entry name" value="alpha-helical ferredoxin"/>
    <property type="match status" value="1"/>
</dbReference>
<name>A0A4R2EEI3_9BACT</name>
<dbReference type="PROSITE" id="PS51379">
    <property type="entry name" value="4FE4S_FER_2"/>
    <property type="match status" value="1"/>
</dbReference>
<dbReference type="InterPro" id="IPR017900">
    <property type="entry name" value="4Fe4S_Fe_S_CS"/>
</dbReference>
<dbReference type="EMBL" id="SLWB01000011">
    <property type="protein sequence ID" value="TCN65342.1"/>
    <property type="molecule type" value="Genomic_DNA"/>
</dbReference>
<accession>A0A4R2EEI3</accession>
<evidence type="ECO:0000313" key="7">
    <source>
        <dbReference type="EMBL" id="TCN65342.1"/>
    </source>
</evidence>
<dbReference type="Gene3D" id="1.10.1060.10">
    <property type="entry name" value="Alpha-helical ferredoxin"/>
    <property type="match status" value="1"/>
</dbReference>
<dbReference type="InterPro" id="IPR009051">
    <property type="entry name" value="Helical_ferredxn"/>
</dbReference>
<gene>
    <name evidence="7" type="ORF">CLV25_11121</name>
</gene>
<protein>
    <submittedName>
        <fullName evidence="7">Heterodisulfide reductase subunit C</fullName>
    </submittedName>
</protein>
<dbReference type="GO" id="GO:0046872">
    <property type="term" value="F:metal ion binding"/>
    <property type="evidence" value="ECO:0007669"/>
    <property type="project" value="UniProtKB-KW"/>
</dbReference>